<feature type="transmembrane region" description="Helical" evidence="10">
    <location>
        <begin position="70"/>
        <end position="98"/>
    </location>
</feature>
<keyword evidence="5" id="KW-0297">G-protein coupled receptor</keyword>
<keyword evidence="12" id="KW-1185">Reference proteome</keyword>
<dbReference type="PANTHER" id="PTHR24246:SF27">
    <property type="entry name" value="ADENOSINE RECEPTOR, ISOFORM A"/>
    <property type="match status" value="1"/>
</dbReference>
<comment type="subcellular location">
    <subcellularLocation>
        <location evidence="1">Cell membrane</location>
        <topology evidence="1">Multi-pass membrane protein</topology>
    </subcellularLocation>
</comment>
<dbReference type="Pfam" id="PF00001">
    <property type="entry name" value="7tm_1"/>
    <property type="match status" value="2"/>
</dbReference>
<feature type="transmembrane region" description="Helical" evidence="10">
    <location>
        <begin position="38"/>
        <end position="58"/>
    </location>
</feature>
<evidence type="ECO:0000259" key="11">
    <source>
        <dbReference type="PROSITE" id="PS50262"/>
    </source>
</evidence>
<evidence type="ECO:0000256" key="6">
    <source>
        <dbReference type="ARBA" id="ARBA00023136"/>
    </source>
</evidence>
<organism evidence="12 13">
    <name type="scientific">Pogona vitticeps</name>
    <name type="common">central bearded dragon</name>
    <dbReference type="NCBI Taxonomy" id="103695"/>
    <lineage>
        <taxon>Eukaryota</taxon>
        <taxon>Metazoa</taxon>
        <taxon>Chordata</taxon>
        <taxon>Craniata</taxon>
        <taxon>Vertebrata</taxon>
        <taxon>Euteleostomi</taxon>
        <taxon>Lepidosauria</taxon>
        <taxon>Squamata</taxon>
        <taxon>Bifurcata</taxon>
        <taxon>Unidentata</taxon>
        <taxon>Episquamata</taxon>
        <taxon>Toxicofera</taxon>
        <taxon>Iguania</taxon>
        <taxon>Acrodonta</taxon>
        <taxon>Agamidae</taxon>
        <taxon>Amphibolurinae</taxon>
        <taxon>Pogona</taxon>
    </lineage>
</organism>
<reference evidence="13" key="1">
    <citation type="submission" date="2025-08" db="UniProtKB">
        <authorList>
            <consortium name="RefSeq"/>
        </authorList>
    </citation>
    <scope>IDENTIFICATION</scope>
</reference>
<keyword evidence="4 10" id="KW-1133">Transmembrane helix</keyword>
<evidence type="ECO:0000256" key="8">
    <source>
        <dbReference type="ARBA" id="ARBA00023180"/>
    </source>
</evidence>
<dbReference type="PROSITE" id="PS50262">
    <property type="entry name" value="G_PROTEIN_RECEP_F1_2"/>
    <property type="match status" value="1"/>
</dbReference>
<accession>A0ABM5ESC1</accession>
<feature type="transmembrane region" description="Helical" evidence="10">
    <location>
        <begin position="119"/>
        <end position="139"/>
    </location>
</feature>
<evidence type="ECO:0000256" key="4">
    <source>
        <dbReference type="ARBA" id="ARBA00022989"/>
    </source>
</evidence>
<dbReference type="InterPro" id="IPR017452">
    <property type="entry name" value="GPCR_Rhodpsn_7TM"/>
</dbReference>
<evidence type="ECO:0000256" key="7">
    <source>
        <dbReference type="ARBA" id="ARBA00023170"/>
    </source>
</evidence>
<evidence type="ECO:0000313" key="13">
    <source>
        <dbReference type="RefSeq" id="XP_072836049.1"/>
    </source>
</evidence>
<evidence type="ECO:0000256" key="10">
    <source>
        <dbReference type="SAM" id="Phobius"/>
    </source>
</evidence>
<evidence type="ECO:0000256" key="5">
    <source>
        <dbReference type="ARBA" id="ARBA00023040"/>
    </source>
</evidence>
<gene>
    <name evidence="13" type="primary">LOC140702034</name>
</gene>
<evidence type="ECO:0000256" key="3">
    <source>
        <dbReference type="ARBA" id="ARBA00022692"/>
    </source>
</evidence>
<dbReference type="Proteomes" id="UP001652642">
    <property type="component" value="Chromosome 9"/>
</dbReference>
<keyword evidence="2" id="KW-1003">Cell membrane</keyword>
<keyword evidence="7" id="KW-0675">Receptor</keyword>
<feature type="transmembrane region" description="Helical" evidence="10">
    <location>
        <begin position="6"/>
        <end position="31"/>
    </location>
</feature>
<feature type="domain" description="G-protein coupled receptors family 1 profile" evidence="11">
    <location>
        <begin position="21"/>
        <end position="315"/>
    </location>
</feature>
<protein>
    <submittedName>
        <fullName evidence="13">Adenosine receptor A2b-like</fullName>
    </submittedName>
</protein>
<dbReference type="InterPro" id="IPR000276">
    <property type="entry name" value="GPCR_Rhodpsn"/>
</dbReference>
<dbReference type="PRINTS" id="PR00237">
    <property type="entry name" value="GPCRRHODOPSN"/>
</dbReference>
<feature type="transmembrane region" description="Helical" evidence="10">
    <location>
        <begin position="263"/>
        <end position="281"/>
    </location>
</feature>
<dbReference type="RefSeq" id="XP_072836049.1">
    <property type="nucleotide sequence ID" value="XM_072979948.1"/>
</dbReference>
<dbReference type="PANTHER" id="PTHR24246">
    <property type="entry name" value="OLFACTORY RECEPTOR AND ADENOSINE RECEPTOR"/>
    <property type="match status" value="1"/>
</dbReference>
<evidence type="ECO:0000256" key="9">
    <source>
        <dbReference type="ARBA" id="ARBA00023224"/>
    </source>
</evidence>
<keyword evidence="8" id="KW-0325">Glycoprotein</keyword>
<sequence length="354" mass="40503">MDVYFGFMVLECLLTVAVMTMNLLVCATVFLHKELRCITNYLIVCLAVADFGVGAFAIPFSMVLSMEYTLCFYACLFLNCFPLVTTQFSIFLLLVIAINAHLKIKLPNSYARYVKTSGVVVLVVLCWLLSLLIGLSPMMGWNRLQQYVETSNKTMAVSFPSERAAFVIIPYNVPHGNLLSNADPGEENFSYNEIHDGHLVRCSFTSIFTPEYLVYFVFLTCTLLPLFAMLGIYADLFRVVRSHFQSQALWPTKRRELHMARTLFLLVGIFCLCWMPLHVIYCVQLLCPSCQRYESLERLAVFFSHLNSLANPLVYALRKKDFGLALQSVFLYRVLHWPRLKACCCRNHKVHPQA</sequence>
<dbReference type="GeneID" id="140702034"/>
<name>A0ABM5ESC1_9SAUR</name>
<keyword evidence="9" id="KW-0807">Transducer</keyword>
<evidence type="ECO:0000256" key="1">
    <source>
        <dbReference type="ARBA" id="ARBA00004651"/>
    </source>
</evidence>
<dbReference type="SUPFAM" id="SSF81321">
    <property type="entry name" value="Family A G protein-coupled receptor-like"/>
    <property type="match status" value="1"/>
</dbReference>
<keyword evidence="6 10" id="KW-0472">Membrane</keyword>
<proteinExistence type="predicted"/>
<evidence type="ECO:0000256" key="2">
    <source>
        <dbReference type="ARBA" id="ARBA00022475"/>
    </source>
</evidence>
<evidence type="ECO:0000313" key="12">
    <source>
        <dbReference type="Proteomes" id="UP001652642"/>
    </source>
</evidence>
<feature type="transmembrane region" description="Helical" evidence="10">
    <location>
        <begin position="213"/>
        <end position="234"/>
    </location>
</feature>
<keyword evidence="3 10" id="KW-0812">Transmembrane</keyword>
<dbReference type="Gene3D" id="1.20.1070.10">
    <property type="entry name" value="Rhodopsin 7-helix transmembrane proteins"/>
    <property type="match status" value="1"/>
</dbReference>